<dbReference type="InterPro" id="IPR045584">
    <property type="entry name" value="Pilin-like"/>
</dbReference>
<dbReference type="Gene3D" id="3.30.1300.30">
    <property type="entry name" value="GSPII I/J protein-like"/>
    <property type="match status" value="1"/>
</dbReference>
<evidence type="ECO:0000256" key="5">
    <source>
        <dbReference type="ARBA" id="ARBA00023136"/>
    </source>
</evidence>
<evidence type="ECO:0000256" key="6">
    <source>
        <dbReference type="ARBA" id="ARBA00023237"/>
    </source>
</evidence>
<keyword evidence="3" id="KW-0812">Transmembrane</keyword>
<dbReference type="InterPro" id="IPR005594">
    <property type="entry name" value="YadA_C"/>
</dbReference>
<evidence type="ECO:0000256" key="3">
    <source>
        <dbReference type="ARBA" id="ARBA00022692"/>
    </source>
</evidence>
<accession>A0A0B6VPC9</accession>
<sequence>MMKRTLAVIAIVGASFTAQAAFEIPNIDIDQIKKEEKIRASDEYRVITGDVNQRADHKIQKAQEHASAGIAGVAAMSNIPTVPGHEFSVGVAVGGYDGEKALAAGLNFTPTDAPAAFKVSVAATSEEVVYGGGVGFGF</sequence>
<keyword evidence="2" id="KW-1134">Transmembrane beta strand</keyword>
<keyword evidence="4" id="KW-0732">Signal</keyword>
<protein>
    <recommendedName>
        <fullName evidence="7">Trimeric autotransporter adhesin YadA-like C-terminal membrane anchor domain-containing protein</fullName>
    </recommendedName>
</protein>
<keyword evidence="5" id="KW-0472">Membrane</keyword>
<evidence type="ECO:0000256" key="4">
    <source>
        <dbReference type="ARBA" id="ARBA00022729"/>
    </source>
</evidence>
<name>A0A0B6VPC9_9CAUD</name>
<evidence type="ECO:0000313" key="9">
    <source>
        <dbReference type="Proteomes" id="UP000225144"/>
    </source>
</evidence>
<dbReference type="EMBL" id="AP014715">
    <property type="protein sequence ID" value="BAQ23103.1"/>
    <property type="molecule type" value="Genomic_DNA"/>
</dbReference>
<dbReference type="SUPFAM" id="SSF54523">
    <property type="entry name" value="Pili subunits"/>
    <property type="match status" value="1"/>
</dbReference>
<organism evidence="8 9">
    <name type="scientific">Edwardsiella phage PEi26</name>
    <dbReference type="NCBI Taxonomy" id="1608311"/>
    <lineage>
        <taxon>Viruses</taxon>
        <taxon>Duplodnaviria</taxon>
        <taxon>Heunggongvirae</taxon>
        <taxon>Uroviricota</taxon>
        <taxon>Caudoviricetes</taxon>
        <taxon>Pantevenvirales</taxon>
        <taxon>Straboviridae</taxon>
        <taxon>Tevenvirinae</taxon>
        <taxon>Kanagawavirus</taxon>
        <taxon>Kanagawavirus pei20</taxon>
    </lineage>
</organism>
<evidence type="ECO:0000256" key="1">
    <source>
        <dbReference type="ARBA" id="ARBA00004442"/>
    </source>
</evidence>
<dbReference type="Proteomes" id="UP000225144">
    <property type="component" value="Genome"/>
</dbReference>
<keyword evidence="6" id="KW-0998">Cell outer membrane</keyword>
<dbReference type="Pfam" id="PF03895">
    <property type="entry name" value="YadA_anchor"/>
    <property type="match status" value="1"/>
</dbReference>
<evidence type="ECO:0000259" key="7">
    <source>
        <dbReference type="Pfam" id="PF03895"/>
    </source>
</evidence>
<reference evidence="8 9" key="1">
    <citation type="submission" date="2015-02" db="EMBL/GenBank/DDBJ databases">
        <title>Complete genome sequences of Edwardsiella bacteriophages, PEi20 and PEi26.</title>
        <authorList>
            <person name="Yasuike M."/>
            <person name="Nishiki I."/>
            <person name="Iwasaki Y."/>
            <person name="Nakamura Y."/>
            <person name="Fujiwara A."/>
            <person name="Hassan E.S."/>
            <person name="Mahmoud M.M."/>
            <person name="Kawato Y."/>
            <person name="Nagai S."/>
            <person name="Kobayashi T."/>
            <person name="Ototake M."/>
            <person name="Nakai T."/>
        </authorList>
    </citation>
    <scope>NUCLEOTIDE SEQUENCE [LARGE SCALE GENOMIC DNA]</scope>
</reference>
<evidence type="ECO:0000256" key="2">
    <source>
        <dbReference type="ARBA" id="ARBA00022452"/>
    </source>
</evidence>
<feature type="domain" description="Trimeric autotransporter adhesin YadA-like C-terminal membrane anchor" evidence="7">
    <location>
        <begin position="84"/>
        <end position="138"/>
    </location>
</feature>
<proteinExistence type="predicted"/>
<comment type="subcellular location">
    <subcellularLocation>
        <location evidence="1">Cell outer membrane</location>
    </subcellularLocation>
</comment>
<evidence type="ECO:0000313" key="8">
    <source>
        <dbReference type="EMBL" id="BAQ23103.1"/>
    </source>
</evidence>